<protein>
    <recommendedName>
        <fullName evidence="4 5">Large ribosomal subunit protein bL36</fullName>
    </recommendedName>
</protein>
<evidence type="ECO:0000256" key="1">
    <source>
        <dbReference type="ARBA" id="ARBA00007645"/>
    </source>
</evidence>
<dbReference type="InterPro" id="IPR035977">
    <property type="entry name" value="Ribosomal_bL36_sp"/>
</dbReference>
<dbReference type="RefSeq" id="WP_101622353.1">
    <property type="nucleotide sequence ID" value="NZ_NMWT01000015.1"/>
</dbReference>
<dbReference type="GO" id="GO:0003735">
    <property type="term" value="F:structural constituent of ribosome"/>
    <property type="evidence" value="ECO:0007669"/>
    <property type="project" value="InterPro"/>
</dbReference>
<organism evidence="6 7">
    <name type="scientific">Bifidobacterium parmae</name>
    <dbReference type="NCBI Taxonomy" id="361854"/>
    <lineage>
        <taxon>Bacteria</taxon>
        <taxon>Bacillati</taxon>
        <taxon>Actinomycetota</taxon>
        <taxon>Actinomycetes</taxon>
        <taxon>Bifidobacteriales</taxon>
        <taxon>Bifidobacteriaceae</taxon>
        <taxon>Bifidobacterium</taxon>
    </lineage>
</organism>
<dbReference type="PANTHER" id="PTHR47781">
    <property type="entry name" value="50S RIBOSOMAL PROTEIN L36 2"/>
    <property type="match status" value="1"/>
</dbReference>
<dbReference type="AlphaFoldDB" id="A0A2N5J3A5"/>
<keyword evidence="2 5" id="KW-0689">Ribosomal protein</keyword>
<dbReference type="GO" id="GO:0006412">
    <property type="term" value="P:translation"/>
    <property type="evidence" value="ECO:0007669"/>
    <property type="project" value="UniProtKB-UniRule"/>
</dbReference>
<proteinExistence type="inferred from homology"/>
<dbReference type="GO" id="GO:0005840">
    <property type="term" value="C:ribosome"/>
    <property type="evidence" value="ECO:0007669"/>
    <property type="project" value="UniProtKB-KW"/>
</dbReference>
<gene>
    <name evidence="5" type="primary">rpmJ</name>
    <name evidence="6" type="ORF">Uis4E_1220</name>
</gene>
<evidence type="ECO:0000313" key="6">
    <source>
        <dbReference type="EMBL" id="PLS28678.1"/>
    </source>
</evidence>
<evidence type="ECO:0000256" key="4">
    <source>
        <dbReference type="ARBA" id="ARBA00035186"/>
    </source>
</evidence>
<evidence type="ECO:0000256" key="3">
    <source>
        <dbReference type="ARBA" id="ARBA00023274"/>
    </source>
</evidence>
<dbReference type="EMBL" id="NMWT01000015">
    <property type="protein sequence ID" value="PLS28678.1"/>
    <property type="molecule type" value="Genomic_DNA"/>
</dbReference>
<keyword evidence="3 5" id="KW-0687">Ribonucleoprotein</keyword>
<evidence type="ECO:0000313" key="7">
    <source>
        <dbReference type="Proteomes" id="UP000235034"/>
    </source>
</evidence>
<dbReference type="HAMAP" id="MF_00251">
    <property type="entry name" value="Ribosomal_bL36"/>
    <property type="match status" value="1"/>
</dbReference>
<dbReference type="GO" id="GO:1990904">
    <property type="term" value="C:ribonucleoprotein complex"/>
    <property type="evidence" value="ECO:0007669"/>
    <property type="project" value="UniProtKB-KW"/>
</dbReference>
<dbReference type="Pfam" id="PF00444">
    <property type="entry name" value="Ribosomal_L36"/>
    <property type="match status" value="1"/>
</dbReference>
<sequence>MKVKASIRSLARKDGSVIVHRRGHLYVINKKNPRWKARQG</sequence>
<dbReference type="PANTHER" id="PTHR47781:SF1">
    <property type="entry name" value="LARGE RIBOSOMAL SUBUNIT PROTEIN BL36B"/>
    <property type="match status" value="1"/>
</dbReference>
<dbReference type="InterPro" id="IPR000473">
    <property type="entry name" value="Ribosomal_bL36"/>
</dbReference>
<evidence type="ECO:0000256" key="2">
    <source>
        <dbReference type="ARBA" id="ARBA00022980"/>
    </source>
</evidence>
<reference evidence="6 7" key="1">
    <citation type="submission" date="2017-07" db="EMBL/GenBank/DDBJ databases">
        <title>Bifidobacterium novel species.</title>
        <authorList>
            <person name="Lugli G.A."/>
            <person name="Milani C."/>
            <person name="Duranti S."/>
            <person name="Mangifesta M."/>
        </authorList>
    </citation>
    <scope>NUCLEOTIDE SEQUENCE [LARGE SCALE GENOMIC DNA]</scope>
    <source>
        <strain evidence="6 7">77</strain>
    </source>
</reference>
<comment type="caution">
    <text evidence="6">The sequence shown here is derived from an EMBL/GenBank/DDBJ whole genome shotgun (WGS) entry which is preliminary data.</text>
</comment>
<comment type="similarity">
    <text evidence="1 5">Belongs to the bacterial ribosomal protein bL36 family.</text>
</comment>
<dbReference type="OrthoDB" id="9801558at2"/>
<accession>A0A2N5J3A5</accession>
<dbReference type="SUPFAM" id="SSF57840">
    <property type="entry name" value="Ribosomal protein L36"/>
    <property type="match status" value="1"/>
</dbReference>
<evidence type="ECO:0000256" key="5">
    <source>
        <dbReference type="HAMAP-Rule" id="MF_00251"/>
    </source>
</evidence>
<dbReference type="InterPro" id="IPR047621">
    <property type="entry name" value="Ribosomal_L36_bact"/>
</dbReference>
<name>A0A2N5J3A5_9BIFI</name>
<dbReference type="Proteomes" id="UP000235034">
    <property type="component" value="Unassembled WGS sequence"/>
</dbReference>
<keyword evidence="7" id="KW-1185">Reference proteome</keyword>